<sequence>VYDVDLTLVEVFAGVNPPSISPGLSKILATTKERTKSRINGSLSRKPMKDLMARGVDSGELERIMIQAEDDLLVCTHNKILSVTMPSMGLMASIMTSFAVFFFPIRKATLGVNVFPAATRGQ</sequence>
<keyword evidence="1" id="KW-0472">Membrane</keyword>
<feature type="non-terminal residue" evidence="2">
    <location>
        <position position="1"/>
    </location>
</feature>
<keyword evidence="1" id="KW-1133">Transmembrane helix</keyword>
<accession>A0AAD5D3A4</accession>
<evidence type="ECO:0000256" key="1">
    <source>
        <dbReference type="SAM" id="Phobius"/>
    </source>
</evidence>
<name>A0AAD5D3A4_AMBAR</name>
<evidence type="ECO:0000313" key="2">
    <source>
        <dbReference type="EMBL" id="KAI7753436.1"/>
    </source>
</evidence>
<reference evidence="2" key="1">
    <citation type="submission" date="2022-06" db="EMBL/GenBank/DDBJ databases">
        <title>Uncovering the hologenomic basis of an extraordinary plant invasion.</title>
        <authorList>
            <person name="Bieker V.C."/>
            <person name="Martin M.D."/>
            <person name="Gilbert T."/>
            <person name="Hodgins K."/>
            <person name="Battlay P."/>
            <person name="Petersen B."/>
            <person name="Wilson J."/>
        </authorList>
    </citation>
    <scope>NUCLEOTIDE SEQUENCE</scope>
    <source>
        <strain evidence="2">AA19_3_7</strain>
        <tissue evidence="2">Leaf</tissue>
    </source>
</reference>
<keyword evidence="1" id="KW-0812">Transmembrane</keyword>
<dbReference type="EMBL" id="JAMZMK010005437">
    <property type="protein sequence ID" value="KAI7753436.1"/>
    <property type="molecule type" value="Genomic_DNA"/>
</dbReference>
<comment type="caution">
    <text evidence="2">The sequence shown here is derived from an EMBL/GenBank/DDBJ whole genome shotgun (WGS) entry which is preliminary data.</text>
</comment>
<proteinExistence type="predicted"/>
<dbReference type="AlphaFoldDB" id="A0AAD5D3A4"/>
<gene>
    <name evidence="2" type="ORF">M8C21_015569</name>
</gene>
<keyword evidence="3" id="KW-1185">Reference proteome</keyword>
<protein>
    <submittedName>
        <fullName evidence="2">Uncharacterized protein</fullName>
    </submittedName>
</protein>
<feature type="transmembrane region" description="Helical" evidence="1">
    <location>
        <begin position="80"/>
        <end position="103"/>
    </location>
</feature>
<dbReference type="Proteomes" id="UP001206925">
    <property type="component" value="Unassembled WGS sequence"/>
</dbReference>
<organism evidence="2 3">
    <name type="scientific">Ambrosia artemisiifolia</name>
    <name type="common">Common ragweed</name>
    <dbReference type="NCBI Taxonomy" id="4212"/>
    <lineage>
        <taxon>Eukaryota</taxon>
        <taxon>Viridiplantae</taxon>
        <taxon>Streptophyta</taxon>
        <taxon>Embryophyta</taxon>
        <taxon>Tracheophyta</taxon>
        <taxon>Spermatophyta</taxon>
        <taxon>Magnoliopsida</taxon>
        <taxon>eudicotyledons</taxon>
        <taxon>Gunneridae</taxon>
        <taxon>Pentapetalae</taxon>
        <taxon>asterids</taxon>
        <taxon>campanulids</taxon>
        <taxon>Asterales</taxon>
        <taxon>Asteraceae</taxon>
        <taxon>Asteroideae</taxon>
        <taxon>Heliantheae alliance</taxon>
        <taxon>Heliantheae</taxon>
        <taxon>Ambrosia</taxon>
    </lineage>
</organism>
<feature type="non-terminal residue" evidence="2">
    <location>
        <position position="122"/>
    </location>
</feature>
<evidence type="ECO:0000313" key="3">
    <source>
        <dbReference type="Proteomes" id="UP001206925"/>
    </source>
</evidence>